<dbReference type="AlphaFoldDB" id="A0A1B9GNW6"/>
<evidence type="ECO:0000313" key="1">
    <source>
        <dbReference type="EMBL" id="OCF32804.1"/>
    </source>
</evidence>
<sequence>MQLANASQAGYGYIQPLSENATWVYPFIPGEPPNVILYEFAACVPSNVTVAQICCSAVNGSFVTQQLSNSRTLNETEVKDILDARYPGQNQTSSATYITGNVTETDGPGEVGAINWCSMAYNPLSDTPLEGVGFSSGMGMLGNVPESMNSWMECFKANVPEDAINKTEAAYACVTRDVVGGGVIEGFSRYVKNQSGAEGRAPVWVSGTIMVSLVLAVMSTF</sequence>
<dbReference type="EMBL" id="KV700128">
    <property type="protein sequence ID" value="OCF32804.1"/>
    <property type="molecule type" value="Genomic_DNA"/>
</dbReference>
<keyword evidence="2" id="KW-1185">Reference proteome</keyword>
<reference evidence="2" key="2">
    <citation type="submission" date="2013-12" db="EMBL/GenBank/DDBJ databases">
        <title>Evolution of pathogenesis and genome organization in the Tremellales.</title>
        <authorList>
            <person name="Cuomo C."/>
            <person name="Litvintseva A."/>
            <person name="Heitman J."/>
            <person name="Chen Y."/>
            <person name="Sun S."/>
            <person name="Springer D."/>
            <person name="Dromer F."/>
            <person name="Young S."/>
            <person name="Zeng Q."/>
            <person name="Chapman S."/>
            <person name="Gujja S."/>
            <person name="Saif S."/>
            <person name="Birren B."/>
        </authorList>
    </citation>
    <scope>NUCLEOTIDE SEQUENCE [LARGE SCALE GENOMIC DNA]</scope>
    <source>
        <strain evidence="2">BCC8398</strain>
    </source>
</reference>
<dbReference type="Proteomes" id="UP000092666">
    <property type="component" value="Unassembled WGS sequence"/>
</dbReference>
<gene>
    <name evidence="1" type="ORF">I316_05440</name>
</gene>
<reference evidence="1 2" key="1">
    <citation type="submission" date="2013-07" db="EMBL/GenBank/DDBJ databases">
        <title>The Genome Sequence of Cryptococcus heveanensis BCC8398.</title>
        <authorList>
            <consortium name="The Broad Institute Genome Sequencing Platform"/>
            <person name="Cuomo C."/>
            <person name="Litvintseva A."/>
            <person name="Chen Y."/>
            <person name="Heitman J."/>
            <person name="Sun S."/>
            <person name="Springer D."/>
            <person name="Dromer F."/>
            <person name="Young S.K."/>
            <person name="Zeng Q."/>
            <person name="Gargeya S."/>
            <person name="Fitzgerald M."/>
            <person name="Abouelleil A."/>
            <person name="Alvarado L."/>
            <person name="Berlin A.M."/>
            <person name="Chapman S.B."/>
            <person name="Dewar J."/>
            <person name="Goldberg J."/>
            <person name="Griggs A."/>
            <person name="Gujja S."/>
            <person name="Hansen M."/>
            <person name="Howarth C."/>
            <person name="Imamovic A."/>
            <person name="Larimer J."/>
            <person name="McCowan C."/>
            <person name="Murphy C."/>
            <person name="Pearson M."/>
            <person name="Priest M."/>
            <person name="Roberts A."/>
            <person name="Saif S."/>
            <person name="Shea T."/>
            <person name="Sykes S."/>
            <person name="Wortman J."/>
            <person name="Nusbaum C."/>
            <person name="Birren B."/>
        </authorList>
    </citation>
    <scope>NUCLEOTIDE SEQUENCE [LARGE SCALE GENOMIC DNA]</scope>
    <source>
        <strain evidence="1 2">BCC8398</strain>
    </source>
</reference>
<organism evidence="1 2">
    <name type="scientific">Kwoniella heveanensis BCC8398</name>
    <dbReference type="NCBI Taxonomy" id="1296120"/>
    <lineage>
        <taxon>Eukaryota</taxon>
        <taxon>Fungi</taxon>
        <taxon>Dikarya</taxon>
        <taxon>Basidiomycota</taxon>
        <taxon>Agaricomycotina</taxon>
        <taxon>Tremellomycetes</taxon>
        <taxon>Tremellales</taxon>
        <taxon>Cryptococcaceae</taxon>
        <taxon>Kwoniella</taxon>
    </lineage>
</organism>
<protein>
    <submittedName>
        <fullName evidence="1">Uncharacterized protein</fullName>
    </submittedName>
</protein>
<evidence type="ECO:0000313" key="2">
    <source>
        <dbReference type="Proteomes" id="UP000092666"/>
    </source>
</evidence>
<dbReference type="OrthoDB" id="2561317at2759"/>
<name>A0A1B9GNW6_9TREE</name>
<proteinExistence type="predicted"/>
<accession>A0A1B9GNW6</accession>